<proteinExistence type="predicted"/>
<evidence type="ECO:0000313" key="1">
    <source>
        <dbReference type="EMBL" id="MFH4983366.1"/>
    </source>
</evidence>
<accession>A0ABD6F0E9</accession>
<dbReference type="EMBL" id="JBGFUD010012042">
    <property type="protein sequence ID" value="MFH4983366.1"/>
    <property type="molecule type" value="Genomic_DNA"/>
</dbReference>
<dbReference type="AlphaFoldDB" id="A0ABD6F0E9"/>
<name>A0ABD6F0E9_9BILA</name>
<keyword evidence="2" id="KW-1185">Reference proteome</keyword>
<dbReference type="Proteomes" id="UP001608902">
    <property type="component" value="Unassembled WGS sequence"/>
</dbReference>
<feature type="non-terminal residue" evidence="1">
    <location>
        <position position="1"/>
    </location>
</feature>
<gene>
    <name evidence="1" type="ORF">AB6A40_010075</name>
</gene>
<protein>
    <submittedName>
        <fullName evidence="1">Uncharacterized protein</fullName>
    </submittedName>
</protein>
<comment type="caution">
    <text evidence="1">The sequence shown here is derived from an EMBL/GenBank/DDBJ whole genome shotgun (WGS) entry which is preliminary data.</text>
</comment>
<evidence type="ECO:0000313" key="2">
    <source>
        <dbReference type="Proteomes" id="UP001608902"/>
    </source>
</evidence>
<reference evidence="1 2" key="1">
    <citation type="submission" date="2024-08" db="EMBL/GenBank/DDBJ databases">
        <title>Gnathostoma spinigerum genome.</title>
        <authorList>
            <person name="Gonzalez-Bertolin B."/>
            <person name="Monzon S."/>
            <person name="Zaballos A."/>
            <person name="Jimenez P."/>
            <person name="Dekumyoy P."/>
            <person name="Varona S."/>
            <person name="Cuesta I."/>
            <person name="Sumanam S."/>
            <person name="Adisakwattana P."/>
            <person name="Gasser R.B."/>
            <person name="Hernandez-Gonzalez A."/>
            <person name="Young N.D."/>
            <person name="Perteguer M.J."/>
        </authorList>
    </citation>
    <scope>NUCLEOTIDE SEQUENCE [LARGE SCALE GENOMIC DNA]</scope>
    <source>
        <strain evidence="1">AL3</strain>
        <tissue evidence="1">Liver</tissue>
    </source>
</reference>
<organism evidence="1 2">
    <name type="scientific">Gnathostoma spinigerum</name>
    <dbReference type="NCBI Taxonomy" id="75299"/>
    <lineage>
        <taxon>Eukaryota</taxon>
        <taxon>Metazoa</taxon>
        <taxon>Ecdysozoa</taxon>
        <taxon>Nematoda</taxon>
        <taxon>Chromadorea</taxon>
        <taxon>Rhabditida</taxon>
        <taxon>Spirurina</taxon>
        <taxon>Gnathostomatomorpha</taxon>
        <taxon>Gnathostomatoidea</taxon>
        <taxon>Gnathostomatidae</taxon>
        <taxon>Gnathostoma</taxon>
    </lineage>
</organism>
<sequence length="50" mass="5717">PREAPVGGRLLPEGKFFHLWSYSPPRYLYLISVDCVMRCKHLKDGAILGE</sequence>